<name>A0ABD6A523_9EURY</name>
<feature type="region of interest" description="Disordered" evidence="1">
    <location>
        <begin position="1"/>
        <end position="35"/>
    </location>
</feature>
<reference evidence="5" key="2">
    <citation type="journal article" date="2019" name="Int. J. Syst. Evol. Microbiol.">
        <title>The Global Catalogue of Microorganisms (GCM) 10K type strain sequencing project: providing services to taxonomists for standard genome sequencing and annotation.</title>
        <authorList>
            <consortium name="The Broad Institute Genomics Platform"/>
            <consortium name="The Broad Institute Genome Sequencing Center for Infectious Disease"/>
            <person name="Wu L."/>
            <person name="Ma J."/>
        </authorList>
    </citation>
    <scope>NUCLEOTIDE SEQUENCE [LARGE SCALE GENOMIC DNA]</scope>
    <source>
        <strain evidence="5">GX21</strain>
    </source>
</reference>
<feature type="compositionally biased region" description="Basic and acidic residues" evidence="1">
    <location>
        <begin position="23"/>
        <end position="33"/>
    </location>
</feature>
<evidence type="ECO:0000313" key="3">
    <source>
        <dbReference type="EMBL" id="MFC7257422.1"/>
    </source>
</evidence>
<gene>
    <name evidence="2" type="ORF">ACFQKE_19255</name>
    <name evidence="3" type="ORF">ACFQKE_19420</name>
    <name evidence="4" type="ORF">ACFQKE_19580</name>
</gene>
<dbReference type="EMBL" id="JBHTAT010000006">
    <property type="protein sequence ID" value="MFC7257454.1"/>
    <property type="molecule type" value="Genomic_DNA"/>
</dbReference>
<protein>
    <submittedName>
        <fullName evidence="3">Uncharacterized protein</fullName>
    </submittedName>
</protein>
<evidence type="ECO:0000313" key="4">
    <source>
        <dbReference type="EMBL" id="MFC7257454.1"/>
    </source>
</evidence>
<evidence type="ECO:0000313" key="2">
    <source>
        <dbReference type="EMBL" id="MFC7257389.1"/>
    </source>
</evidence>
<reference evidence="3" key="1">
    <citation type="journal article" date="2014" name="Int. J. Syst. Evol. Microbiol.">
        <title>Complete genome sequence of Corynebacterium casei LMG S-19264T (=DSM 44701T), isolated from a smear-ripened cheese.</title>
        <authorList>
            <consortium name="US DOE Joint Genome Institute (JGI-PGF)"/>
            <person name="Walter F."/>
            <person name="Albersmeier A."/>
            <person name="Kalinowski J."/>
            <person name="Ruckert C."/>
        </authorList>
    </citation>
    <scope>NUCLEOTIDE SEQUENCE [LARGE SCALE GENOMIC DNA]</scope>
    <source>
        <strain evidence="3">CGMCC 4.163</strain>
    </source>
</reference>
<evidence type="ECO:0000256" key="1">
    <source>
        <dbReference type="SAM" id="MobiDB-lite"/>
    </source>
</evidence>
<reference evidence="3" key="3">
    <citation type="submission" date="2024-09" db="EMBL/GenBank/DDBJ databases">
        <authorList>
            <person name="Sun Q."/>
        </authorList>
    </citation>
    <scope>NUCLEOTIDE SEQUENCE</scope>
    <source>
        <strain evidence="3">CGMCC 4.163</strain>
    </source>
</reference>
<sequence length="91" mass="9928">MHATIADSTVQASSEASQSNQEVETRTAEWHPDRHTRKIALTRVTPTATILQHVRTVTLTNLGPAPTCEIDTEATPADLPDDVARELGVKR</sequence>
<dbReference type="AlphaFoldDB" id="A0ABD6A523"/>
<dbReference type="EMBL" id="JBHTAT010000006">
    <property type="protein sequence ID" value="MFC7257389.1"/>
    <property type="molecule type" value="Genomic_DNA"/>
</dbReference>
<organism evidence="3 5">
    <name type="scientific">Haloplanus litoreus</name>
    <dbReference type="NCBI Taxonomy" id="767515"/>
    <lineage>
        <taxon>Archaea</taxon>
        <taxon>Methanobacteriati</taxon>
        <taxon>Methanobacteriota</taxon>
        <taxon>Stenosarchaea group</taxon>
        <taxon>Halobacteria</taxon>
        <taxon>Halobacteriales</taxon>
        <taxon>Haloferacaceae</taxon>
        <taxon>Haloplanus</taxon>
    </lineage>
</organism>
<dbReference type="RefSeq" id="WP_379707123.1">
    <property type="nucleotide sequence ID" value="NZ_JBHTAT010000006.1"/>
</dbReference>
<proteinExistence type="predicted"/>
<dbReference type="EMBL" id="JBHTAT010000006">
    <property type="protein sequence ID" value="MFC7257422.1"/>
    <property type="molecule type" value="Genomic_DNA"/>
</dbReference>
<accession>A0ABD6A523</accession>
<comment type="caution">
    <text evidence="3">The sequence shown here is derived from an EMBL/GenBank/DDBJ whole genome shotgun (WGS) entry which is preliminary data.</text>
</comment>
<keyword evidence="5" id="KW-1185">Reference proteome</keyword>
<dbReference type="Proteomes" id="UP001596434">
    <property type="component" value="Unassembled WGS sequence"/>
</dbReference>
<evidence type="ECO:0000313" key="5">
    <source>
        <dbReference type="Proteomes" id="UP001596434"/>
    </source>
</evidence>
<feature type="compositionally biased region" description="Low complexity" evidence="1">
    <location>
        <begin position="10"/>
        <end position="22"/>
    </location>
</feature>